<dbReference type="SMART" id="SM00360">
    <property type="entry name" value="RRM"/>
    <property type="match status" value="1"/>
</dbReference>
<dbReference type="InterPro" id="IPR012677">
    <property type="entry name" value="Nucleotide-bd_a/b_plait_sf"/>
</dbReference>
<evidence type="ECO:0000256" key="2">
    <source>
        <dbReference type="ARBA" id="ARBA00022664"/>
    </source>
</evidence>
<dbReference type="GO" id="GO:0006397">
    <property type="term" value="P:mRNA processing"/>
    <property type="evidence" value="ECO:0007669"/>
    <property type="project" value="UniProtKB-KW"/>
</dbReference>
<dbReference type="InterPro" id="IPR000504">
    <property type="entry name" value="RRM_dom"/>
</dbReference>
<keyword evidence="8" id="KW-0539">Nucleus</keyword>
<keyword evidence="11" id="KW-1185">Reference proteome</keyword>
<dbReference type="InterPro" id="IPR035979">
    <property type="entry name" value="RBD_domain_sf"/>
</dbReference>
<dbReference type="Proteomes" id="UP000675881">
    <property type="component" value="Chromosome 1"/>
</dbReference>
<keyword evidence="4 9" id="KW-0694">RNA-binding</keyword>
<gene>
    <name evidence="10" type="ORF">LSAA_2142</name>
</gene>
<organism evidence="10 11">
    <name type="scientific">Lepeophtheirus salmonis</name>
    <name type="common">Salmon louse</name>
    <name type="synonym">Caligus salmonis</name>
    <dbReference type="NCBI Taxonomy" id="72036"/>
    <lineage>
        <taxon>Eukaryota</taxon>
        <taxon>Metazoa</taxon>
        <taxon>Ecdysozoa</taxon>
        <taxon>Arthropoda</taxon>
        <taxon>Crustacea</taxon>
        <taxon>Multicrustacea</taxon>
        <taxon>Hexanauplia</taxon>
        <taxon>Copepoda</taxon>
        <taxon>Siphonostomatoida</taxon>
        <taxon>Caligidae</taxon>
        <taxon>Lepeophtheirus</taxon>
    </lineage>
</organism>
<protein>
    <submittedName>
        <fullName evidence="10">TARDBP</fullName>
    </submittedName>
</protein>
<evidence type="ECO:0000313" key="10">
    <source>
        <dbReference type="EMBL" id="CAF2781807.1"/>
    </source>
</evidence>
<dbReference type="CDD" id="cd19609">
    <property type="entry name" value="NTD_TDP-43"/>
    <property type="match status" value="1"/>
</dbReference>
<keyword evidence="2" id="KW-0507">mRNA processing</keyword>
<sequence length="375" mass="42377">MHKSRKALRFLVVIDIINVDLDDVDHCDLRQVCFGYIKVEWVAVVQEEGDEPIEIPTEIDSTILLTSLTAQFPGVTGLKFRNPETNGLRGVRCLDNQLYPPLEDGWSNITYICVHPRYHPIKATQDAALKRKSENDGGIDGMSSKNIKFEDMEEGGGNSPKPCDLIVLGLHWQTAEPDIRKYFEQFGELALVQLKTKMGTNQSKGFAFIRFVDPSIQFKVTLTRHWINDRWCDVKIPDSQELKRSKEMNSSVKDVYIPKPFRSFCFVTFNESRVAQSLWGKEHTLKGVTICIASAHSKLKESEMGRTHRGAPPPHPRAMTTNGGGGTPCMMDTSKSSYYANGNSIPHQMDRQNVWQATNNQGFGPFNGQRGKNYY</sequence>
<keyword evidence="3" id="KW-0677">Repeat</keyword>
<dbReference type="Gene3D" id="3.30.70.330">
    <property type="match status" value="2"/>
</dbReference>
<dbReference type="GO" id="GO:0003723">
    <property type="term" value="F:RNA binding"/>
    <property type="evidence" value="ECO:0007669"/>
    <property type="project" value="UniProtKB-UniRule"/>
</dbReference>
<keyword evidence="6" id="KW-0804">Transcription</keyword>
<reference evidence="10" key="1">
    <citation type="submission" date="2021-02" db="EMBL/GenBank/DDBJ databases">
        <authorList>
            <person name="Bekaert M."/>
        </authorList>
    </citation>
    <scope>NUCLEOTIDE SEQUENCE</scope>
    <source>
        <strain evidence="10">IoA-00</strain>
    </source>
</reference>
<dbReference type="Pfam" id="PF18694">
    <property type="entry name" value="TDP-43_N"/>
    <property type="match status" value="1"/>
</dbReference>
<dbReference type="GO" id="GO:0008380">
    <property type="term" value="P:RNA splicing"/>
    <property type="evidence" value="ECO:0007669"/>
    <property type="project" value="UniProtKB-KW"/>
</dbReference>
<evidence type="ECO:0000256" key="3">
    <source>
        <dbReference type="ARBA" id="ARBA00022737"/>
    </source>
</evidence>
<evidence type="ECO:0000256" key="6">
    <source>
        <dbReference type="ARBA" id="ARBA00023163"/>
    </source>
</evidence>
<evidence type="ECO:0000256" key="9">
    <source>
        <dbReference type="PROSITE-ProRule" id="PRU00176"/>
    </source>
</evidence>
<dbReference type="OrthoDB" id="2020831at2759"/>
<dbReference type="GO" id="GO:0010468">
    <property type="term" value="P:regulation of gene expression"/>
    <property type="evidence" value="ECO:0007669"/>
    <property type="project" value="TreeGrafter"/>
</dbReference>
<dbReference type="AlphaFoldDB" id="A0A7R8CDP4"/>
<dbReference type="GO" id="GO:0000785">
    <property type="term" value="C:chromatin"/>
    <property type="evidence" value="ECO:0007669"/>
    <property type="project" value="TreeGrafter"/>
</dbReference>
<keyword evidence="7" id="KW-0508">mRNA splicing</keyword>
<dbReference type="PROSITE" id="PS50102">
    <property type="entry name" value="RRM"/>
    <property type="match status" value="1"/>
</dbReference>
<dbReference type="PANTHER" id="PTHR48033">
    <property type="entry name" value="RNA-BINDING (RRM/RBD/RNP MOTIFS) FAMILY PROTEIN"/>
    <property type="match status" value="1"/>
</dbReference>
<dbReference type="GO" id="GO:0005654">
    <property type="term" value="C:nucleoplasm"/>
    <property type="evidence" value="ECO:0007669"/>
    <property type="project" value="TreeGrafter"/>
</dbReference>
<dbReference type="EMBL" id="HG994580">
    <property type="protein sequence ID" value="CAF2781807.1"/>
    <property type="molecule type" value="Genomic_DNA"/>
</dbReference>
<dbReference type="InterPro" id="IPR041105">
    <property type="entry name" value="TDP-43_N"/>
</dbReference>
<keyword evidence="5" id="KW-0805">Transcription regulation</keyword>
<dbReference type="PANTHER" id="PTHR48033:SF9">
    <property type="entry name" value="TAR DNA-BINDING PROTEIN 43"/>
    <property type="match status" value="1"/>
</dbReference>
<name>A0A7R8CDP4_LEPSM</name>
<proteinExistence type="predicted"/>
<evidence type="ECO:0000256" key="5">
    <source>
        <dbReference type="ARBA" id="ARBA00023015"/>
    </source>
</evidence>
<evidence type="ECO:0000256" key="7">
    <source>
        <dbReference type="ARBA" id="ARBA00023187"/>
    </source>
</evidence>
<evidence type="ECO:0000256" key="8">
    <source>
        <dbReference type="ARBA" id="ARBA00023242"/>
    </source>
</evidence>
<evidence type="ECO:0000256" key="4">
    <source>
        <dbReference type="ARBA" id="ARBA00022884"/>
    </source>
</evidence>
<accession>A0A7R8CDP4</accession>
<evidence type="ECO:0000256" key="1">
    <source>
        <dbReference type="ARBA" id="ARBA00004123"/>
    </source>
</evidence>
<dbReference type="Pfam" id="PF00076">
    <property type="entry name" value="RRM_1"/>
    <property type="match status" value="1"/>
</dbReference>
<comment type="subcellular location">
    <subcellularLocation>
        <location evidence="1">Nucleus</location>
    </subcellularLocation>
</comment>
<dbReference type="SUPFAM" id="SSF54928">
    <property type="entry name" value="RNA-binding domain, RBD"/>
    <property type="match status" value="1"/>
</dbReference>
<evidence type="ECO:0000313" key="11">
    <source>
        <dbReference type="Proteomes" id="UP000675881"/>
    </source>
</evidence>